<dbReference type="SFLD" id="SFLDG01137">
    <property type="entry name" value="C1.6.1:_Phosphoserine_Phosphat"/>
    <property type="match status" value="1"/>
</dbReference>
<dbReference type="SFLD" id="SFLDG01136">
    <property type="entry name" value="C1.6:_Phosphoserine_Phosphatas"/>
    <property type="match status" value="1"/>
</dbReference>
<dbReference type="OrthoDB" id="9792539at2"/>
<evidence type="ECO:0000313" key="15">
    <source>
        <dbReference type="EMBL" id="GAN80514.1"/>
    </source>
</evidence>
<dbReference type="STRING" id="1120923.SAMN02746095_03106"/>
<evidence type="ECO:0000256" key="11">
    <source>
        <dbReference type="ARBA" id="ARBA00031693"/>
    </source>
</evidence>
<dbReference type="CDD" id="cd07500">
    <property type="entry name" value="HAD_PSP"/>
    <property type="match status" value="1"/>
</dbReference>
<dbReference type="EMBL" id="BANC01000048">
    <property type="protein sequence ID" value="GAN80514.1"/>
    <property type="molecule type" value="Genomic_DNA"/>
</dbReference>
<feature type="active site" description="Nucleophile" evidence="14">
    <location>
        <position position="86"/>
    </location>
</feature>
<protein>
    <recommendedName>
        <fullName evidence="5">Phosphoserine phosphatase</fullName>
        <ecNumber evidence="4">3.1.3.3</ecNumber>
    </recommendedName>
    <alternativeName>
        <fullName evidence="11">O-phosphoserine phosphohydrolase</fullName>
    </alternativeName>
</protein>
<keyword evidence="7" id="KW-0479">Metal-binding</keyword>
<comment type="cofactor">
    <cofactor evidence="1">
        <name>Mg(2+)</name>
        <dbReference type="ChEBI" id="CHEBI:18420"/>
    </cofactor>
</comment>
<comment type="caution">
    <text evidence="15">The sequence shown here is derived from an EMBL/GenBank/DDBJ whole genome shotgun (WGS) entry which is preliminary data.</text>
</comment>
<dbReference type="InterPro" id="IPR036412">
    <property type="entry name" value="HAD-like_sf"/>
</dbReference>
<dbReference type="GO" id="GO:0005737">
    <property type="term" value="C:cytoplasm"/>
    <property type="evidence" value="ECO:0007669"/>
    <property type="project" value="TreeGrafter"/>
</dbReference>
<evidence type="ECO:0000256" key="14">
    <source>
        <dbReference type="PIRSR" id="PIRSR604469-1"/>
    </source>
</evidence>
<evidence type="ECO:0000256" key="7">
    <source>
        <dbReference type="ARBA" id="ARBA00022723"/>
    </source>
</evidence>
<feature type="active site" description="Proton donor" evidence="14">
    <location>
        <position position="88"/>
    </location>
</feature>
<organism evidence="15 16">
    <name type="scientific">Acidocella aminolytica 101 = DSM 11237</name>
    <dbReference type="NCBI Taxonomy" id="1120923"/>
    <lineage>
        <taxon>Bacteria</taxon>
        <taxon>Pseudomonadati</taxon>
        <taxon>Pseudomonadota</taxon>
        <taxon>Alphaproteobacteria</taxon>
        <taxon>Acetobacterales</taxon>
        <taxon>Acidocellaceae</taxon>
        <taxon>Acidocella</taxon>
    </lineage>
</organism>
<name>A0A0D6PI60_9PROT</name>
<keyword evidence="9" id="KW-0460">Magnesium</keyword>
<dbReference type="SFLD" id="SFLDF00029">
    <property type="entry name" value="phosphoserine_phosphatase"/>
    <property type="match status" value="1"/>
</dbReference>
<evidence type="ECO:0000256" key="2">
    <source>
        <dbReference type="ARBA" id="ARBA00005135"/>
    </source>
</evidence>
<dbReference type="GO" id="GO:0036424">
    <property type="term" value="F:L-phosphoserine phosphatase activity"/>
    <property type="evidence" value="ECO:0007669"/>
    <property type="project" value="InterPro"/>
</dbReference>
<evidence type="ECO:0000313" key="16">
    <source>
        <dbReference type="Proteomes" id="UP000032668"/>
    </source>
</evidence>
<comment type="pathway">
    <text evidence="2">Amino-acid biosynthesis; L-serine biosynthesis; L-serine from 3-phospho-D-glycerate: step 3/3.</text>
</comment>
<evidence type="ECO:0000256" key="6">
    <source>
        <dbReference type="ARBA" id="ARBA00022605"/>
    </source>
</evidence>
<keyword evidence="16" id="KW-1185">Reference proteome</keyword>
<dbReference type="RefSeq" id="WP_048878925.1">
    <property type="nucleotide sequence ID" value="NZ_BANC01000048.1"/>
</dbReference>
<dbReference type="SFLD" id="SFLDS00003">
    <property type="entry name" value="Haloacid_Dehalogenase"/>
    <property type="match status" value="1"/>
</dbReference>
<evidence type="ECO:0000256" key="5">
    <source>
        <dbReference type="ARBA" id="ARBA00015196"/>
    </source>
</evidence>
<dbReference type="Gene3D" id="3.40.50.1000">
    <property type="entry name" value="HAD superfamily/HAD-like"/>
    <property type="match status" value="1"/>
</dbReference>
<evidence type="ECO:0000256" key="1">
    <source>
        <dbReference type="ARBA" id="ARBA00001946"/>
    </source>
</evidence>
<dbReference type="InterPro" id="IPR050582">
    <property type="entry name" value="HAD-like_SerB"/>
</dbReference>
<evidence type="ECO:0000256" key="3">
    <source>
        <dbReference type="ARBA" id="ARBA00009184"/>
    </source>
</evidence>
<comment type="similarity">
    <text evidence="3">Belongs to the HAD-like hydrolase superfamily. SerB family.</text>
</comment>
<dbReference type="UniPathway" id="UPA00135">
    <property type="reaction ID" value="UER00198"/>
</dbReference>
<dbReference type="GO" id="GO:0000287">
    <property type="term" value="F:magnesium ion binding"/>
    <property type="evidence" value="ECO:0007669"/>
    <property type="project" value="TreeGrafter"/>
</dbReference>
<comment type="catalytic activity">
    <reaction evidence="12">
        <text>O-phospho-L-serine + H2O = L-serine + phosphate</text>
        <dbReference type="Rhea" id="RHEA:21208"/>
        <dbReference type="ChEBI" id="CHEBI:15377"/>
        <dbReference type="ChEBI" id="CHEBI:33384"/>
        <dbReference type="ChEBI" id="CHEBI:43474"/>
        <dbReference type="ChEBI" id="CHEBI:57524"/>
        <dbReference type="EC" id="3.1.3.3"/>
    </reaction>
</comment>
<dbReference type="AlphaFoldDB" id="A0A0D6PI60"/>
<keyword evidence="10" id="KW-0718">Serine biosynthesis</keyword>
<keyword evidence="8" id="KW-0378">Hydrolase</keyword>
<evidence type="ECO:0000256" key="12">
    <source>
        <dbReference type="ARBA" id="ARBA00048138"/>
    </source>
</evidence>
<evidence type="ECO:0000256" key="10">
    <source>
        <dbReference type="ARBA" id="ARBA00023299"/>
    </source>
</evidence>
<dbReference type="PANTHER" id="PTHR43344">
    <property type="entry name" value="PHOSPHOSERINE PHOSPHATASE"/>
    <property type="match status" value="1"/>
</dbReference>
<dbReference type="SUPFAM" id="SSF56784">
    <property type="entry name" value="HAD-like"/>
    <property type="match status" value="1"/>
</dbReference>
<evidence type="ECO:0000256" key="8">
    <source>
        <dbReference type="ARBA" id="ARBA00022801"/>
    </source>
</evidence>
<gene>
    <name evidence="15" type="ORF">Aam_049_016</name>
</gene>
<dbReference type="InterPro" id="IPR004469">
    <property type="entry name" value="PSP"/>
</dbReference>
<reference evidence="15 16" key="1">
    <citation type="submission" date="2012-11" db="EMBL/GenBank/DDBJ databases">
        <title>Whole genome sequence of Acidocella aminolytica 101 = DSM 11237.</title>
        <authorList>
            <person name="Azuma Y."/>
            <person name="Higashiura N."/>
            <person name="Hirakawa H."/>
            <person name="Matsushita K."/>
        </authorList>
    </citation>
    <scope>NUCLEOTIDE SEQUENCE [LARGE SCALE GENOMIC DNA]</scope>
    <source>
        <strain evidence="16">101 / DSM 11237</strain>
    </source>
</reference>
<comment type="catalytic activity">
    <reaction evidence="13">
        <text>O-phospho-D-serine + H2O = D-serine + phosphate</text>
        <dbReference type="Rhea" id="RHEA:24873"/>
        <dbReference type="ChEBI" id="CHEBI:15377"/>
        <dbReference type="ChEBI" id="CHEBI:35247"/>
        <dbReference type="ChEBI" id="CHEBI:43474"/>
        <dbReference type="ChEBI" id="CHEBI:58680"/>
        <dbReference type="EC" id="3.1.3.3"/>
    </reaction>
</comment>
<dbReference type="NCBIfam" id="TIGR01488">
    <property type="entry name" value="HAD-SF-IB"/>
    <property type="match status" value="1"/>
</dbReference>
<evidence type="ECO:0000256" key="9">
    <source>
        <dbReference type="ARBA" id="ARBA00022842"/>
    </source>
</evidence>
<sequence>MTAVHSHIVTLVASQEAGPLTAQDVARAMAYAEGRNLVWLDEGHAAEFQSPTAPDRCALAAVMTHKEVDIFLTRPRGRRKAVLVADMDSTIVTAETLDELAAFAGLKEKIAYITARAMNGELDFQAALRERVRLLKGLKVSALEDTWKEIQYTPGARALVATMNEFGATTALVSGGFTFFTARVAQELGFTIHRANTLLDDGTALTGEVGEPILDRHTKLASLEEFAAQRGVKLSATLSVGDGANDLPMLKAAGLGIAYHAKPVVAAEVVNRVTHTDLTSLLFAQGYPASSFKGVDA</sequence>
<accession>A0A0D6PI60</accession>
<dbReference type="NCBIfam" id="TIGR00338">
    <property type="entry name" value="serB"/>
    <property type="match status" value="1"/>
</dbReference>
<dbReference type="Pfam" id="PF12710">
    <property type="entry name" value="HAD"/>
    <property type="match status" value="1"/>
</dbReference>
<evidence type="ECO:0000256" key="4">
    <source>
        <dbReference type="ARBA" id="ARBA00012640"/>
    </source>
</evidence>
<evidence type="ECO:0000256" key="13">
    <source>
        <dbReference type="ARBA" id="ARBA00048523"/>
    </source>
</evidence>
<keyword evidence="6" id="KW-0028">Amino-acid biosynthesis</keyword>
<dbReference type="EC" id="3.1.3.3" evidence="4"/>
<dbReference type="Proteomes" id="UP000032668">
    <property type="component" value="Unassembled WGS sequence"/>
</dbReference>
<dbReference type="GO" id="GO:0006564">
    <property type="term" value="P:L-serine biosynthetic process"/>
    <property type="evidence" value="ECO:0007669"/>
    <property type="project" value="UniProtKB-KW"/>
</dbReference>
<proteinExistence type="inferred from homology"/>
<dbReference type="PANTHER" id="PTHR43344:SF2">
    <property type="entry name" value="PHOSPHOSERINE PHOSPHATASE"/>
    <property type="match status" value="1"/>
</dbReference>
<dbReference type="InterPro" id="IPR023214">
    <property type="entry name" value="HAD_sf"/>
</dbReference>